<dbReference type="EMBL" id="LXQA010124677">
    <property type="protein sequence ID" value="MCI21403.1"/>
    <property type="molecule type" value="Genomic_DNA"/>
</dbReference>
<keyword evidence="3" id="KW-1185">Reference proteome</keyword>
<reference evidence="2 3" key="1">
    <citation type="journal article" date="2018" name="Front. Plant Sci.">
        <title>Red Clover (Trifolium pratense) and Zigzag Clover (T. medium) - A Picture of Genomic Similarities and Differences.</title>
        <authorList>
            <person name="Dluhosova J."/>
            <person name="Istvanek J."/>
            <person name="Nedelnik J."/>
            <person name="Repkova J."/>
        </authorList>
    </citation>
    <scope>NUCLEOTIDE SEQUENCE [LARGE SCALE GENOMIC DNA]</scope>
    <source>
        <strain evidence="3">cv. 10/8</strain>
        <tissue evidence="2">Leaf</tissue>
    </source>
</reference>
<feature type="domain" description="Reverse transcriptase zinc-binding" evidence="1">
    <location>
        <begin position="50"/>
        <end position="107"/>
    </location>
</feature>
<name>A0A392QAK0_9FABA</name>
<accession>A0A392QAK0</accession>
<protein>
    <submittedName>
        <fullName evidence="2">Putative ribonuclease H protein</fullName>
    </submittedName>
</protein>
<comment type="caution">
    <text evidence="2">The sequence shown here is derived from an EMBL/GenBank/DDBJ whole genome shotgun (WGS) entry which is preliminary data.</text>
</comment>
<proteinExistence type="predicted"/>
<dbReference type="InterPro" id="IPR026960">
    <property type="entry name" value="RVT-Znf"/>
</dbReference>
<sequence>MWSWKLVWTEALDVTESEAALELQQLLEQVRPIRGNSDRRKCSSNSDGFFTVRAAYLALQSRLEGAVIDTQTVAALKRLWKNNVPSKVIVFGWRLLLEKLPTREALYRK</sequence>
<dbReference type="Proteomes" id="UP000265520">
    <property type="component" value="Unassembled WGS sequence"/>
</dbReference>
<dbReference type="AlphaFoldDB" id="A0A392QAK0"/>
<evidence type="ECO:0000313" key="3">
    <source>
        <dbReference type="Proteomes" id="UP000265520"/>
    </source>
</evidence>
<feature type="non-terminal residue" evidence="2">
    <location>
        <position position="109"/>
    </location>
</feature>
<organism evidence="2 3">
    <name type="scientific">Trifolium medium</name>
    <dbReference type="NCBI Taxonomy" id="97028"/>
    <lineage>
        <taxon>Eukaryota</taxon>
        <taxon>Viridiplantae</taxon>
        <taxon>Streptophyta</taxon>
        <taxon>Embryophyta</taxon>
        <taxon>Tracheophyta</taxon>
        <taxon>Spermatophyta</taxon>
        <taxon>Magnoliopsida</taxon>
        <taxon>eudicotyledons</taxon>
        <taxon>Gunneridae</taxon>
        <taxon>Pentapetalae</taxon>
        <taxon>rosids</taxon>
        <taxon>fabids</taxon>
        <taxon>Fabales</taxon>
        <taxon>Fabaceae</taxon>
        <taxon>Papilionoideae</taxon>
        <taxon>50 kb inversion clade</taxon>
        <taxon>NPAAA clade</taxon>
        <taxon>Hologalegina</taxon>
        <taxon>IRL clade</taxon>
        <taxon>Trifolieae</taxon>
        <taxon>Trifolium</taxon>
    </lineage>
</organism>
<evidence type="ECO:0000259" key="1">
    <source>
        <dbReference type="Pfam" id="PF13966"/>
    </source>
</evidence>
<evidence type="ECO:0000313" key="2">
    <source>
        <dbReference type="EMBL" id="MCI21403.1"/>
    </source>
</evidence>
<dbReference type="Pfam" id="PF13966">
    <property type="entry name" value="zf-RVT"/>
    <property type="match status" value="1"/>
</dbReference>